<name>Q2GFZ9_EHRCR</name>
<feature type="transmembrane region" description="Helical" evidence="6">
    <location>
        <begin position="98"/>
        <end position="119"/>
    </location>
</feature>
<protein>
    <recommendedName>
        <fullName evidence="7">Major facilitator superfamily (MFS) profile domain-containing protein</fullName>
    </recommendedName>
</protein>
<dbReference type="PANTHER" id="PTHR43124:SF3">
    <property type="entry name" value="CHLORAMPHENICOL EFFLUX PUMP RV0191"/>
    <property type="match status" value="1"/>
</dbReference>
<feature type="transmembrane region" description="Helical" evidence="6">
    <location>
        <begin position="74"/>
        <end position="92"/>
    </location>
</feature>
<dbReference type="Pfam" id="PF07690">
    <property type="entry name" value="MFS_1"/>
    <property type="match status" value="1"/>
</dbReference>
<dbReference type="STRING" id="205920.ECH_0838"/>
<sequence>MCFYPILNWIIGVLVLICGSNFQIAYAIVNSYVGEDLNLNVAQTALAASIHMWCFSIFQLFTGSILDCYNEKKVLSISVILTSIGTFLFAHADYTICFFVSQIFLALGASFGFVGAGYISYKFFSPLKSGIMFGLVQTVYSLSSLLMEYIYTYLTLSGLSWRDIIRYIEYAEIIILIFTLFLKNSTKSTYLVKSGNTNIIKLLLQVFKHIVEILQVRNIWLFTVVGSSMFGVFLSIAILWGQKLLMAMNLSGYYAGVIHSVIWIGFAIGCPLVNAISNILENRKHVLMGFCLLQCISLSLLLYSSNLYFLCFLVFIFGCASGGHMLNFSIGTDVVDKDKVGTVCSLINGLMCIVGGVIMFLIGLALEYQNKYDIIHISFFMPVLIFLSFILLFFCRDTFCRIRVL</sequence>
<feature type="transmembrane region" description="Helical" evidence="6">
    <location>
        <begin position="340"/>
        <end position="362"/>
    </location>
</feature>
<keyword evidence="4 6" id="KW-1133">Transmembrane helix</keyword>
<evidence type="ECO:0000256" key="5">
    <source>
        <dbReference type="ARBA" id="ARBA00023136"/>
    </source>
</evidence>
<keyword evidence="5 6" id="KW-0472">Membrane</keyword>
<feature type="transmembrane region" description="Helical" evidence="6">
    <location>
        <begin position="131"/>
        <end position="152"/>
    </location>
</feature>
<dbReference type="InterPro" id="IPR050189">
    <property type="entry name" value="MFS_Efflux_Transporters"/>
</dbReference>
<feature type="transmembrane region" description="Helical" evidence="6">
    <location>
        <begin position="41"/>
        <end position="62"/>
    </location>
</feature>
<feature type="transmembrane region" description="Helical" evidence="6">
    <location>
        <begin position="252"/>
        <end position="273"/>
    </location>
</feature>
<feature type="transmembrane region" description="Helical" evidence="6">
    <location>
        <begin position="307"/>
        <end position="328"/>
    </location>
</feature>
<dbReference type="EMBL" id="CP000236">
    <property type="protein sequence ID" value="ABD44925.1"/>
    <property type="molecule type" value="Genomic_DNA"/>
</dbReference>
<dbReference type="InterPro" id="IPR020846">
    <property type="entry name" value="MFS_dom"/>
</dbReference>
<dbReference type="RefSeq" id="WP_006009746.1">
    <property type="nucleotide sequence ID" value="NC_007799.1"/>
</dbReference>
<comment type="subcellular location">
    <subcellularLocation>
        <location evidence="1">Cell inner membrane</location>
        <topology evidence="1">Multi-pass membrane protein</topology>
    </subcellularLocation>
</comment>
<feature type="transmembrane region" description="Helical" evidence="6">
    <location>
        <begin position="285"/>
        <end position="301"/>
    </location>
</feature>
<keyword evidence="9" id="KW-1185">Reference proteome</keyword>
<dbReference type="KEGG" id="ech:ECH_0838"/>
<evidence type="ECO:0000256" key="2">
    <source>
        <dbReference type="ARBA" id="ARBA00022475"/>
    </source>
</evidence>
<evidence type="ECO:0000259" key="7">
    <source>
        <dbReference type="PROSITE" id="PS50850"/>
    </source>
</evidence>
<feature type="transmembrane region" description="Helical" evidence="6">
    <location>
        <begin position="7"/>
        <end position="29"/>
    </location>
</feature>
<evidence type="ECO:0000256" key="1">
    <source>
        <dbReference type="ARBA" id="ARBA00004429"/>
    </source>
</evidence>
<dbReference type="SUPFAM" id="SSF103473">
    <property type="entry name" value="MFS general substrate transporter"/>
    <property type="match status" value="1"/>
</dbReference>
<dbReference type="GO" id="GO:0022857">
    <property type="term" value="F:transmembrane transporter activity"/>
    <property type="evidence" value="ECO:0007669"/>
    <property type="project" value="InterPro"/>
</dbReference>
<keyword evidence="2" id="KW-1003">Cell membrane</keyword>
<dbReference type="InterPro" id="IPR036259">
    <property type="entry name" value="MFS_trans_sf"/>
</dbReference>
<dbReference type="InterPro" id="IPR011701">
    <property type="entry name" value="MFS"/>
</dbReference>
<dbReference type="CDD" id="cd06174">
    <property type="entry name" value="MFS"/>
    <property type="match status" value="1"/>
</dbReference>
<accession>Q2GFZ9</accession>
<keyword evidence="3 6" id="KW-0812">Transmembrane</keyword>
<dbReference type="PROSITE" id="PS50850">
    <property type="entry name" value="MFS"/>
    <property type="match status" value="1"/>
</dbReference>
<feature type="transmembrane region" description="Helical" evidence="6">
    <location>
        <begin position="164"/>
        <end position="182"/>
    </location>
</feature>
<dbReference type="Gene3D" id="1.20.1250.20">
    <property type="entry name" value="MFS general substrate transporter like domains"/>
    <property type="match status" value="2"/>
</dbReference>
<gene>
    <name evidence="8" type="ordered locus">ECH_0838</name>
</gene>
<feature type="domain" description="Major facilitator superfamily (MFS) profile" evidence="7">
    <location>
        <begin position="7"/>
        <end position="400"/>
    </location>
</feature>
<dbReference type="AlphaFoldDB" id="Q2GFZ9"/>
<dbReference type="GO" id="GO:0005886">
    <property type="term" value="C:plasma membrane"/>
    <property type="evidence" value="ECO:0007669"/>
    <property type="project" value="UniProtKB-SubCell"/>
</dbReference>
<reference evidence="8 9" key="1">
    <citation type="journal article" date="2006" name="PLoS Genet.">
        <title>Comparative genomics of emerging human ehrlichiosis agents.</title>
        <authorList>
            <person name="Dunning Hotopp J.C."/>
            <person name="Lin M."/>
            <person name="Madupu R."/>
            <person name="Crabtree J."/>
            <person name="Angiuoli S.V."/>
            <person name="Eisen J.A."/>
            <person name="Seshadri R."/>
            <person name="Ren Q."/>
            <person name="Wu M."/>
            <person name="Utterback T.R."/>
            <person name="Smith S."/>
            <person name="Lewis M."/>
            <person name="Khouri H."/>
            <person name="Zhang C."/>
            <person name="Niu H."/>
            <person name="Lin Q."/>
            <person name="Ohashi N."/>
            <person name="Zhi N."/>
            <person name="Nelson W."/>
            <person name="Brinkac L.M."/>
            <person name="Dodson R.J."/>
            <person name="Rosovitz M.J."/>
            <person name="Sundaram J."/>
            <person name="Daugherty S.C."/>
            <person name="Davidsen T."/>
            <person name="Durkin A.S."/>
            <person name="Gwinn M."/>
            <person name="Haft D.H."/>
            <person name="Selengut J.D."/>
            <person name="Sullivan S.A."/>
            <person name="Zafar N."/>
            <person name="Zhou L."/>
            <person name="Benahmed F."/>
            <person name="Forberger H."/>
            <person name="Halpin R."/>
            <person name="Mulligan S."/>
            <person name="Robinson J."/>
            <person name="White O."/>
            <person name="Rikihisa Y."/>
            <person name="Tettelin H."/>
        </authorList>
    </citation>
    <scope>NUCLEOTIDE SEQUENCE [LARGE SCALE GENOMIC DNA]</scope>
    <source>
        <strain evidence="9">ATCC CRL-10679 / Arkansas</strain>
    </source>
</reference>
<organism evidence="8 9">
    <name type="scientific">Ehrlichia chaffeensis (strain ATCC CRL-10679 / Arkansas)</name>
    <dbReference type="NCBI Taxonomy" id="205920"/>
    <lineage>
        <taxon>Bacteria</taxon>
        <taxon>Pseudomonadati</taxon>
        <taxon>Pseudomonadota</taxon>
        <taxon>Alphaproteobacteria</taxon>
        <taxon>Rickettsiales</taxon>
        <taxon>Anaplasmataceae</taxon>
        <taxon>Ehrlichia</taxon>
    </lineage>
</organism>
<feature type="transmembrane region" description="Helical" evidence="6">
    <location>
        <begin position="219"/>
        <end position="240"/>
    </location>
</feature>
<feature type="transmembrane region" description="Helical" evidence="6">
    <location>
        <begin position="374"/>
        <end position="395"/>
    </location>
</feature>
<evidence type="ECO:0000256" key="3">
    <source>
        <dbReference type="ARBA" id="ARBA00022692"/>
    </source>
</evidence>
<dbReference type="HOGENOM" id="CLU_001265_62_1_5"/>
<proteinExistence type="predicted"/>
<evidence type="ECO:0000313" key="9">
    <source>
        <dbReference type="Proteomes" id="UP000008320"/>
    </source>
</evidence>
<dbReference type="PANTHER" id="PTHR43124">
    <property type="entry name" value="PURINE EFFLUX PUMP PBUE"/>
    <property type="match status" value="1"/>
</dbReference>
<evidence type="ECO:0000256" key="6">
    <source>
        <dbReference type="SAM" id="Phobius"/>
    </source>
</evidence>
<dbReference type="OrthoDB" id="7164625at2"/>
<evidence type="ECO:0000256" key="4">
    <source>
        <dbReference type="ARBA" id="ARBA00022989"/>
    </source>
</evidence>
<evidence type="ECO:0000313" key="8">
    <source>
        <dbReference type="EMBL" id="ABD44925.1"/>
    </source>
</evidence>
<dbReference type="eggNOG" id="COG0738">
    <property type="taxonomic scope" value="Bacteria"/>
</dbReference>
<dbReference type="Proteomes" id="UP000008320">
    <property type="component" value="Chromosome"/>
</dbReference>